<dbReference type="SMART" id="SM00421">
    <property type="entry name" value="HTH_LUXR"/>
    <property type="match status" value="1"/>
</dbReference>
<protein>
    <submittedName>
        <fullName evidence="5">DNA-binding response regulator</fullName>
    </submittedName>
</protein>
<reference evidence="5 6" key="1">
    <citation type="journal article" date="2017" name="BMC Genomics">
        <title>Comparative genomic and phylogenomic analyses of the Bifidobacteriaceae family.</title>
        <authorList>
            <person name="Lugli G.A."/>
            <person name="Milani C."/>
            <person name="Turroni F."/>
            <person name="Duranti S."/>
            <person name="Mancabelli L."/>
            <person name="Mangifesta M."/>
            <person name="Ferrario C."/>
            <person name="Modesto M."/>
            <person name="Mattarelli P."/>
            <person name="Jiri K."/>
            <person name="van Sinderen D."/>
            <person name="Ventura M."/>
        </authorList>
    </citation>
    <scope>NUCLEOTIDE SEQUENCE [LARGE SCALE GENOMIC DNA]</scope>
    <source>
        <strain evidence="5 6">DSM 100202</strain>
    </source>
</reference>
<dbReference type="InterPro" id="IPR058245">
    <property type="entry name" value="NreC/VraR/RcsB-like_REC"/>
</dbReference>
<feature type="modified residue" description="4-aspartylphosphate" evidence="3">
    <location>
        <position position="60"/>
    </location>
</feature>
<dbReference type="InterPro" id="IPR039420">
    <property type="entry name" value="WalR-like"/>
</dbReference>
<keyword evidence="1 3" id="KW-0597">Phosphoprotein</keyword>
<keyword evidence="6" id="KW-1185">Reference proteome</keyword>
<dbReference type="Pfam" id="PF00196">
    <property type="entry name" value="GerE"/>
    <property type="match status" value="1"/>
</dbReference>
<dbReference type="SUPFAM" id="SSF52172">
    <property type="entry name" value="CheY-like"/>
    <property type="match status" value="1"/>
</dbReference>
<feature type="domain" description="Response regulatory" evidence="4">
    <location>
        <begin position="7"/>
        <end position="125"/>
    </location>
</feature>
<dbReference type="PANTHER" id="PTHR43214">
    <property type="entry name" value="TWO-COMPONENT RESPONSE REGULATOR"/>
    <property type="match status" value="1"/>
</dbReference>
<evidence type="ECO:0000256" key="2">
    <source>
        <dbReference type="ARBA" id="ARBA00023125"/>
    </source>
</evidence>
<name>A0A261FZN9_9BIFI</name>
<dbReference type="InterPro" id="IPR016032">
    <property type="entry name" value="Sig_transdc_resp-reg_C-effctor"/>
</dbReference>
<sequence length="225" mass="24428">MEQSQPTVAIVDNDRFTRQALKQIIEQDGRYSVIWDRSDADVAQRLVMQPQTRPDVLLLDMSLTDTTGVDVCRAIRSKLSDIRILGITAFPPSQYAADLAAAGAQGLVTKDANAELLAGIRAVADNQTYCPTMPSVRFRTPIDAFRMVNDFATSSNANTDAATLSEREQAVLRSYARTGSYKITAKALGISDSTARNTMAHAKAKLGAASTAAAIIAWQERFGRQ</sequence>
<accession>A0A261FZN9</accession>
<dbReference type="GO" id="GO:0000160">
    <property type="term" value="P:phosphorelay signal transduction system"/>
    <property type="evidence" value="ECO:0007669"/>
    <property type="project" value="InterPro"/>
</dbReference>
<dbReference type="GO" id="GO:0003677">
    <property type="term" value="F:DNA binding"/>
    <property type="evidence" value="ECO:0007669"/>
    <property type="project" value="UniProtKB-KW"/>
</dbReference>
<evidence type="ECO:0000256" key="3">
    <source>
        <dbReference type="PROSITE-ProRule" id="PRU00169"/>
    </source>
</evidence>
<evidence type="ECO:0000256" key="1">
    <source>
        <dbReference type="ARBA" id="ARBA00022553"/>
    </source>
</evidence>
<dbReference type="Proteomes" id="UP000216074">
    <property type="component" value="Unassembled WGS sequence"/>
</dbReference>
<dbReference type="Gene3D" id="3.40.50.2300">
    <property type="match status" value="1"/>
</dbReference>
<dbReference type="PANTHER" id="PTHR43214:SF43">
    <property type="entry name" value="TWO-COMPONENT RESPONSE REGULATOR"/>
    <property type="match status" value="1"/>
</dbReference>
<proteinExistence type="predicted"/>
<organism evidence="5 6">
    <name type="scientific">Bifidobacterium hapali</name>
    <dbReference type="NCBI Taxonomy" id="1630172"/>
    <lineage>
        <taxon>Bacteria</taxon>
        <taxon>Bacillati</taxon>
        <taxon>Actinomycetota</taxon>
        <taxon>Actinomycetes</taxon>
        <taxon>Bifidobacteriales</taxon>
        <taxon>Bifidobacteriaceae</taxon>
        <taxon>Bifidobacterium</taxon>
    </lineage>
</organism>
<dbReference type="EMBL" id="MWWY01000020">
    <property type="protein sequence ID" value="OZG64662.1"/>
    <property type="molecule type" value="Genomic_DNA"/>
</dbReference>
<dbReference type="InterPro" id="IPR000792">
    <property type="entry name" value="Tscrpt_reg_LuxR_C"/>
</dbReference>
<evidence type="ECO:0000313" key="5">
    <source>
        <dbReference type="EMBL" id="OZG64662.1"/>
    </source>
</evidence>
<keyword evidence="2 5" id="KW-0238">DNA-binding</keyword>
<dbReference type="Pfam" id="PF00072">
    <property type="entry name" value="Response_reg"/>
    <property type="match status" value="1"/>
</dbReference>
<gene>
    <name evidence="5" type="ORF">BHAP_0892</name>
</gene>
<dbReference type="AlphaFoldDB" id="A0A261FZN9"/>
<dbReference type="CDD" id="cd17535">
    <property type="entry name" value="REC_NarL-like"/>
    <property type="match status" value="1"/>
</dbReference>
<evidence type="ECO:0000313" key="6">
    <source>
        <dbReference type="Proteomes" id="UP000216074"/>
    </source>
</evidence>
<comment type="caution">
    <text evidence="5">The sequence shown here is derived from an EMBL/GenBank/DDBJ whole genome shotgun (WGS) entry which is preliminary data.</text>
</comment>
<dbReference type="GO" id="GO:0006355">
    <property type="term" value="P:regulation of DNA-templated transcription"/>
    <property type="evidence" value="ECO:0007669"/>
    <property type="project" value="InterPro"/>
</dbReference>
<dbReference type="InterPro" id="IPR001789">
    <property type="entry name" value="Sig_transdc_resp-reg_receiver"/>
</dbReference>
<evidence type="ECO:0000259" key="4">
    <source>
        <dbReference type="PROSITE" id="PS50110"/>
    </source>
</evidence>
<dbReference type="SMART" id="SM00448">
    <property type="entry name" value="REC"/>
    <property type="match status" value="1"/>
</dbReference>
<dbReference type="PROSITE" id="PS50110">
    <property type="entry name" value="RESPONSE_REGULATORY"/>
    <property type="match status" value="1"/>
</dbReference>
<dbReference type="InterPro" id="IPR011006">
    <property type="entry name" value="CheY-like_superfamily"/>
</dbReference>
<dbReference type="SUPFAM" id="SSF46894">
    <property type="entry name" value="C-terminal effector domain of the bipartite response regulators"/>
    <property type="match status" value="1"/>
</dbReference>